<feature type="domain" description="Type I restriction modification DNA specificity" evidence="5">
    <location>
        <begin position="275"/>
        <end position="394"/>
    </location>
</feature>
<evidence type="ECO:0000256" key="4">
    <source>
        <dbReference type="ARBA" id="ARBA00038652"/>
    </source>
</evidence>
<dbReference type="CDD" id="cd17260">
    <property type="entry name" value="RMtype1_S_EcoEI-TRD1-CR1_like"/>
    <property type="match status" value="1"/>
</dbReference>
<keyword evidence="3" id="KW-0238">DNA-binding</keyword>
<dbReference type="EMBL" id="LJCR01000075">
    <property type="protein sequence ID" value="KPV54319.1"/>
    <property type="molecule type" value="Genomic_DNA"/>
</dbReference>
<dbReference type="CDD" id="cd17261">
    <property type="entry name" value="RMtype1_S_EcoKI-TRD2-CR2_like"/>
    <property type="match status" value="1"/>
</dbReference>
<name>A0A0P9D5I1_9CHLR</name>
<evidence type="ECO:0000313" key="7">
    <source>
        <dbReference type="Proteomes" id="UP000050509"/>
    </source>
</evidence>
<dbReference type="Proteomes" id="UP000050509">
    <property type="component" value="Unassembled WGS sequence"/>
</dbReference>
<accession>A0A0P9D5I1</accession>
<organism evidence="6 7">
    <name type="scientific">Kouleothrix aurantiaca</name>
    <dbReference type="NCBI Taxonomy" id="186479"/>
    <lineage>
        <taxon>Bacteria</taxon>
        <taxon>Bacillati</taxon>
        <taxon>Chloroflexota</taxon>
        <taxon>Chloroflexia</taxon>
        <taxon>Chloroflexales</taxon>
        <taxon>Roseiflexineae</taxon>
        <taxon>Roseiflexaceae</taxon>
        <taxon>Kouleothrix</taxon>
    </lineage>
</organism>
<gene>
    <name evidence="6" type="ORF">SE17_04495</name>
</gene>
<dbReference type="Pfam" id="PF01420">
    <property type="entry name" value="Methylase_S"/>
    <property type="match status" value="2"/>
</dbReference>
<reference evidence="6 7" key="1">
    <citation type="submission" date="2015-09" db="EMBL/GenBank/DDBJ databases">
        <title>Draft genome sequence of Kouleothrix aurantiaca JCM 19913.</title>
        <authorList>
            <person name="Hemp J."/>
        </authorList>
    </citation>
    <scope>NUCLEOTIDE SEQUENCE [LARGE SCALE GENOMIC DNA]</scope>
    <source>
        <strain evidence="6 7">COM-B</strain>
    </source>
</reference>
<dbReference type="GO" id="GO:0009307">
    <property type="term" value="P:DNA restriction-modification system"/>
    <property type="evidence" value="ECO:0007669"/>
    <property type="project" value="UniProtKB-KW"/>
</dbReference>
<evidence type="ECO:0000259" key="5">
    <source>
        <dbReference type="Pfam" id="PF01420"/>
    </source>
</evidence>
<proteinExistence type="inferred from homology"/>
<evidence type="ECO:0000313" key="6">
    <source>
        <dbReference type="EMBL" id="KPV54319.1"/>
    </source>
</evidence>
<dbReference type="PATRIC" id="fig|186479.3.peg.10023"/>
<dbReference type="PANTHER" id="PTHR43140:SF1">
    <property type="entry name" value="TYPE I RESTRICTION ENZYME ECOKI SPECIFICITY SUBUNIT"/>
    <property type="match status" value="1"/>
</dbReference>
<protein>
    <recommendedName>
        <fullName evidence="5">Type I restriction modification DNA specificity domain-containing protein</fullName>
    </recommendedName>
</protein>
<dbReference type="Gene3D" id="3.90.220.20">
    <property type="entry name" value="DNA methylase specificity domains"/>
    <property type="match status" value="2"/>
</dbReference>
<dbReference type="GO" id="GO:0003677">
    <property type="term" value="F:DNA binding"/>
    <property type="evidence" value="ECO:0007669"/>
    <property type="project" value="UniProtKB-KW"/>
</dbReference>
<comment type="similarity">
    <text evidence="1">Belongs to the type-I restriction system S methylase family.</text>
</comment>
<evidence type="ECO:0000256" key="1">
    <source>
        <dbReference type="ARBA" id="ARBA00010923"/>
    </source>
</evidence>
<comment type="subunit">
    <text evidence="4">The methyltransferase is composed of M and S polypeptides.</text>
</comment>
<dbReference type="InterPro" id="IPR044946">
    <property type="entry name" value="Restrct_endonuc_typeI_TRD_sf"/>
</dbReference>
<dbReference type="AlphaFoldDB" id="A0A0P9D5I1"/>
<sequence length="432" mass="48735">MISSPSTWRSVRIRDVVHQQLTREQRATLEIAQQVSFLPMEAIGEQGEVDLSITRDKDTVSTGYTLFFDDDVLVAKITPCFENGKGAVAKNLLNGIGFGTTELHVLRPSHEIDPQFLYYVTVSQPFRALGEADMTGAAGQKRVPTDFVYNYRIALPPLPTQRAIATYLDRETARIDALIDAKQQLLALLAEKRRALITHAVTRGLDPDVPMRDSGVPWIGEVPAHWEVSLLRYFLVKIEQGWSPQSDNFPAEEDEWGVLKVGAVNNWEFNPKENKRLPNELEPLNEYEIKPGDILISRANTTELLGSAVLVDEIRSKLLLCDKIYRLYIRDDRIYSKYLIGYLRSSVARFSFERDANGASSSMQNISQSAVADLIILVPPLVEQAKISDYIEIERTRIDQLESTAKQTVDRLQERRTALIAAAITGQIYIEE</sequence>
<dbReference type="InterPro" id="IPR051212">
    <property type="entry name" value="Type-I_RE_S_subunit"/>
</dbReference>
<dbReference type="InterPro" id="IPR000055">
    <property type="entry name" value="Restrct_endonuc_typeI_TRD"/>
</dbReference>
<evidence type="ECO:0000256" key="3">
    <source>
        <dbReference type="ARBA" id="ARBA00023125"/>
    </source>
</evidence>
<keyword evidence="7" id="KW-1185">Reference proteome</keyword>
<evidence type="ECO:0000256" key="2">
    <source>
        <dbReference type="ARBA" id="ARBA00022747"/>
    </source>
</evidence>
<comment type="caution">
    <text evidence="6">The sequence shown here is derived from an EMBL/GenBank/DDBJ whole genome shotgun (WGS) entry which is preliminary data.</text>
</comment>
<dbReference type="SUPFAM" id="SSF116734">
    <property type="entry name" value="DNA methylase specificity domain"/>
    <property type="match status" value="2"/>
</dbReference>
<keyword evidence="2" id="KW-0680">Restriction system</keyword>
<feature type="domain" description="Type I restriction modification DNA specificity" evidence="5">
    <location>
        <begin position="5"/>
        <end position="178"/>
    </location>
</feature>
<dbReference type="Gene3D" id="1.10.287.1120">
    <property type="entry name" value="Bipartite methylase S protein"/>
    <property type="match status" value="1"/>
</dbReference>
<dbReference type="PANTHER" id="PTHR43140">
    <property type="entry name" value="TYPE-1 RESTRICTION ENZYME ECOKI SPECIFICITY PROTEIN"/>
    <property type="match status" value="1"/>
</dbReference>